<gene>
    <name evidence="2" type="ORF">D0466_09885</name>
</gene>
<sequence length="107" mass="12094">MQMSIPILIISVVLFFILFFGIGFLLNMLFRSSWIMVVLFPLIAISIVNEVKLIEYFRNPANSFMNLGERFGSLHTADIVILSSGLAGAFLAGIVIKMLRKKGYRMF</sequence>
<dbReference type="OrthoDB" id="2382309at2"/>
<protein>
    <recommendedName>
        <fullName evidence="4">YuiB family protein</fullName>
    </recommendedName>
</protein>
<keyword evidence="1" id="KW-1133">Transmembrane helix</keyword>
<evidence type="ECO:0000256" key="1">
    <source>
        <dbReference type="SAM" id="Phobius"/>
    </source>
</evidence>
<proteinExistence type="predicted"/>
<dbReference type="Pfam" id="PF14068">
    <property type="entry name" value="YuiB"/>
    <property type="match status" value="1"/>
</dbReference>
<dbReference type="EMBL" id="QVTD01000005">
    <property type="protein sequence ID" value="RFU63769.1"/>
    <property type="molecule type" value="Genomic_DNA"/>
</dbReference>
<accession>A0A372LCP7</accession>
<reference evidence="2 3" key="1">
    <citation type="submission" date="2018-08" db="EMBL/GenBank/DDBJ databases">
        <title>Bacillus chawlae sp. nov., Bacillus glennii sp. nov., and Bacillus saganii sp. nov. Isolated from the Vehicle Assembly Building at Kennedy Space Center where the Viking Spacecraft were Assembled.</title>
        <authorList>
            <person name="Seuylemezian A."/>
            <person name="Vaishampayan P."/>
        </authorList>
    </citation>
    <scope>NUCLEOTIDE SEQUENCE [LARGE SCALE GENOMIC DNA]</scope>
    <source>
        <strain evidence="2 3">V44-8</strain>
    </source>
</reference>
<keyword evidence="1" id="KW-0812">Transmembrane</keyword>
<dbReference type="Proteomes" id="UP000262939">
    <property type="component" value="Unassembled WGS sequence"/>
</dbReference>
<keyword evidence="3" id="KW-1185">Reference proteome</keyword>
<comment type="caution">
    <text evidence="2">The sequence shown here is derived from an EMBL/GenBank/DDBJ whole genome shotgun (WGS) entry which is preliminary data.</text>
</comment>
<dbReference type="AlphaFoldDB" id="A0A372LCP7"/>
<feature type="transmembrane region" description="Helical" evidence="1">
    <location>
        <begin position="33"/>
        <end position="54"/>
    </location>
</feature>
<keyword evidence="1" id="KW-0472">Membrane</keyword>
<feature type="transmembrane region" description="Helical" evidence="1">
    <location>
        <begin position="6"/>
        <end position="26"/>
    </location>
</feature>
<evidence type="ECO:0000313" key="2">
    <source>
        <dbReference type="EMBL" id="RFU63769.1"/>
    </source>
</evidence>
<dbReference type="RefSeq" id="WP_117322408.1">
    <property type="nucleotide sequence ID" value="NZ_QVTD01000005.1"/>
</dbReference>
<feature type="transmembrane region" description="Helical" evidence="1">
    <location>
        <begin position="74"/>
        <end position="96"/>
    </location>
</feature>
<evidence type="ECO:0008006" key="4">
    <source>
        <dbReference type="Google" id="ProtNLM"/>
    </source>
</evidence>
<name>A0A372LCP7_9BACI</name>
<evidence type="ECO:0000313" key="3">
    <source>
        <dbReference type="Proteomes" id="UP000262939"/>
    </source>
</evidence>
<dbReference type="InterPro" id="IPR025917">
    <property type="entry name" value="YuiB"/>
</dbReference>
<organism evidence="2 3">
    <name type="scientific">Peribacillus glennii</name>
    <dbReference type="NCBI Taxonomy" id="2303991"/>
    <lineage>
        <taxon>Bacteria</taxon>
        <taxon>Bacillati</taxon>
        <taxon>Bacillota</taxon>
        <taxon>Bacilli</taxon>
        <taxon>Bacillales</taxon>
        <taxon>Bacillaceae</taxon>
        <taxon>Peribacillus</taxon>
    </lineage>
</organism>